<dbReference type="PRINTS" id="PR00147">
    <property type="entry name" value="DNAPHOTLYASE"/>
</dbReference>
<evidence type="ECO:0000256" key="2">
    <source>
        <dbReference type="ARBA" id="ARBA00022630"/>
    </source>
</evidence>
<sequence length="510" mass="58408">MSKPRVIICLLRNDLRYLDNEALLWAHRQGTHVLPIYCFDPRHYKGTYHFSLPRTGPHQLKFMLESIRDLKSTLQKHGSDLILRQGKPEVIVPAIIQQIGKENVSALVLQKEVTDEEVKVEEGLKKSCGVQLQTIWGATLYHLDDLPFKPQRLPDVYTQFRKTVESQGRVRPLVEMPETLRPLPEGVTSEDVPTATQLGCQESTFDERSAFPFTGGESSALARLKSYAWETDAVAKYKETRNGLIGHEYSTKFSSWLAHGCISPRQIYWEIKNYESQRVANQSTYWVIFELLWRDYFRFVGMKYGNKLFFEGGIFGKQIPWKRDENLFKAWKEGRTGVPFVDANMRELAATGFMSNRGRQNVASFLTKDLKLDWRMGAEWFESMLIDHDVCSNYGNWLYSAGIGNDPREDRKFNMIKQGLDYDAEGDYVRLWVPELKGIQGGQVHTVWTVGKGILERAGVSLGETYPMPIVQAPEWARHFGKTGGARAKSGRGPPPTKQNRGIDFYFKST</sequence>
<comment type="cofactor">
    <cofactor evidence="7">
        <name>(6R)-5,10-methylene-5,6,7,8-tetrahydrofolate</name>
        <dbReference type="ChEBI" id="CHEBI:15636"/>
    </cofactor>
    <text evidence="7">Binds 1 5,10-methenyltetrahydrofolate (MTHF) per subunit.</text>
</comment>
<dbReference type="SUPFAM" id="SSF48173">
    <property type="entry name" value="Cryptochrome/photolyase FAD-binding domain"/>
    <property type="match status" value="1"/>
</dbReference>
<feature type="region of interest" description="Disordered" evidence="8">
    <location>
        <begin position="482"/>
        <end position="510"/>
    </location>
</feature>
<reference evidence="10" key="1">
    <citation type="submission" date="2017-03" db="EMBL/GenBank/DDBJ databases">
        <title>Dynamic Binding of Flavin Cofactor to Cryptochrome-DASH of the Marine Annelid Platynereis.</title>
        <authorList>
            <person name="Zikihara K."/>
            <person name="Ishikawa-Fujiwara T."/>
            <person name="Zantke J."/>
            <person name="Iwai S."/>
            <person name="Tokutomi S."/>
            <person name="Tessmar-Raible K."/>
            <person name="Todo T."/>
        </authorList>
    </citation>
    <scope>NUCLEOTIDE SEQUENCE</scope>
</reference>
<evidence type="ECO:0000256" key="4">
    <source>
        <dbReference type="ARBA" id="ARBA00022991"/>
    </source>
</evidence>
<feature type="site" description="Electron transfer via tryptophanyl radical" evidence="6">
    <location>
        <position position="397"/>
    </location>
</feature>
<feature type="binding site" evidence="5">
    <location>
        <begin position="290"/>
        <end position="297"/>
    </location>
    <ligand>
        <name>FAD</name>
        <dbReference type="ChEBI" id="CHEBI:57692"/>
    </ligand>
</feature>
<dbReference type="InterPro" id="IPR014729">
    <property type="entry name" value="Rossmann-like_a/b/a_fold"/>
</dbReference>
<dbReference type="Gene3D" id="3.40.50.620">
    <property type="entry name" value="HUPs"/>
    <property type="match status" value="1"/>
</dbReference>
<proteinExistence type="evidence at transcript level"/>
<dbReference type="NCBIfam" id="TIGR02765">
    <property type="entry name" value="crypto_DASH"/>
    <property type="match status" value="1"/>
</dbReference>
<dbReference type="InterPro" id="IPR005101">
    <property type="entry name" value="Cryptochr/Photolyase_FAD-bd"/>
</dbReference>
<dbReference type="Pfam" id="PF03441">
    <property type="entry name" value="FAD_binding_7"/>
    <property type="match status" value="1"/>
</dbReference>
<dbReference type="GO" id="GO:0000719">
    <property type="term" value="P:photoreactive repair"/>
    <property type="evidence" value="ECO:0007669"/>
    <property type="project" value="TreeGrafter"/>
</dbReference>
<dbReference type="EMBL" id="KY745893">
    <property type="protein sequence ID" value="ARB18112.1"/>
    <property type="molecule type" value="mRNA"/>
</dbReference>
<dbReference type="GO" id="GO:0003904">
    <property type="term" value="F:deoxyribodipyrimidine photo-lyase activity"/>
    <property type="evidence" value="ECO:0007669"/>
    <property type="project" value="TreeGrafter"/>
</dbReference>
<keyword evidence="4 7" id="KW-0157">Chromophore</keyword>
<keyword evidence="2 5" id="KW-0285">Flavoprotein</keyword>
<evidence type="ECO:0000256" key="1">
    <source>
        <dbReference type="ARBA" id="ARBA00005862"/>
    </source>
</evidence>
<feature type="binding site" evidence="5">
    <location>
        <begin position="387"/>
        <end position="389"/>
    </location>
    <ligand>
        <name>FAD</name>
        <dbReference type="ChEBI" id="CHEBI:57692"/>
    </ligand>
</feature>
<feature type="site" description="Electron transfer via tryptophanyl radical" evidence="6">
    <location>
        <position position="374"/>
    </location>
</feature>
<feature type="binding site" evidence="5">
    <location>
        <position position="237"/>
    </location>
    <ligand>
        <name>FAD</name>
        <dbReference type="ChEBI" id="CHEBI:57692"/>
    </ligand>
</feature>
<evidence type="ECO:0000259" key="9">
    <source>
        <dbReference type="PROSITE" id="PS51645"/>
    </source>
</evidence>
<feature type="site" description="Electron transfer via tryptophanyl radical" evidence="6">
    <location>
        <position position="321"/>
    </location>
</feature>
<dbReference type="GO" id="GO:0003684">
    <property type="term" value="F:damaged DNA binding"/>
    <property type="evidence" value="ECO:0007669"/>
    <property type="project" value="TreeGrafter"/>
</dbReference>
<keyword evidence="3 5" id="KW-0274">FAD</keyword>
<name>A0A1V0ELI4_PLADU</name>
<comment type="cofactor">
    <cofactor evidence="5 7">
        <name>FAD</name>
        <dbReference type="ChEBI" id="CHEBI:57692"/>
    </cofactor>
    <text evidence="5 7">Binds 1 FAD per subunit.</text>
</comment>
<feature type="binding site" evidence="5">
    <location>
        <begin position="250"/>
        <end position="254"/>
    </location>
    <ligand>
        <name>FAD</name>
        <dbReference type="ChEBI" id="CHEBI:57692"/>
    </ligand>
</feature>
<accession>A0A1V0ELI4</accession>
<evidence type="ECO:0000256" key="6">
    <source>
        <dbReference type="PIRSR" id="PIRSR602081-2"/>
    </source>
</evidence>
<evidence type="ECO:0000256" key="5">
    <source>
        <dbReference type="PIRSR" id="PIRSR602081-1"/>
    </source>
</evidence>
<dbReference type="PROSITE" id="PS51645">
    <property type="entry name" value="PHR_CRY_ALPHA_BETA"/>
    <property type="match status" value="1"/>
</dbReference>
<protein>
    <recommendedName>
        <fullName evidence="7">Cryptochrome DASH</fullName>
    </recommendedName>
</protein>
<dbReference type="InterPro" id="IPR036134">
    <property type="entry name" value="Crypto/Photolyase_FAD-like_sf"/>
</dbReference>
<dbReference type="Pfam" id="PF00875">
    <property type="entry name" value="DNA_photolyase"/>
    <property type="match status" value="1"/>
</dbReference>
<dbReference type="InterPro" id="IPR014133">
    <property type="entry name" value="Cry_DASH"/>
</dbReference>
<dbReference type="Gene3D" id="1.25.40.80">
    <property type="match status" value="1"/>
</dbReference>
<comment type="similarity">
    <text evidence="1 7">Belongs to the DNA photolyase class-1 family.</text>
</comment>
<dbReference type="PANTHER" id="PTHR11455">
    <property type="entry name" value="CRYPTOCHROME"/>
    <property type="match status" value="1"/>
</dbReference>
<dbReference type="SUPFAM" id="SSF52425">
    <property type="entry name" value="Cryptochrome/photolyase, N-terminal domain"/>
    <property type="match status" value="1"/>
</dbReference>
<dbReference type="GO" id="GO:0071949">
    <property type="term" value="F:FAD binding"/>
    <property type="evidence" value="ECO:0007669"/>
    <property type="project" value="TreeGrafter"/>
</dbReference>
<evidence type="ECO:0000256" key="8">
    <source>
        <dbReference type="SAM" id="MobiDB-lite"/>
    </source>
</evidence>
<dbReference type="PANTHER" id="PTHR11455:SF22">
    <property type="entry name" value="CRYPTOCHROME DASH"/>
    <property type="match status" value="1"/>
</dbReference>
<evidence type="ECO:0000256" key="7">
    <source>
        <dbReference type="RuleBase" id="RU367151"/>
    </source>
</evidence>
<dbReference type="Gene3D" id="1.10.579.10">
    <property type="entry name" value="DNA Cyclobutane Dipyrimidine Photolyase, subunit A, domain 3"/>
    <property type="match status" value="1"/>
</dbReference>
<evidence type="ECO:0000256" key="3">
    <source>
        <dbReference type="ARBA" id="ARBA00022827"/>
    </source>
</evidence>
<evidence type="ECO:0000313" key="10">
    <source>
        <dbReference type="EMBL" id="ARB18112.1"/>
    </source>
</evidence>
<dbReference type="InterPro" id="IPR036155">
    <property type="entry name" value="Crypto/Photolyase_N_sf"/>
</dbReference>
<dbReference type="AlphaFoldDB" id="A0A1V0ELI4"/>
<dbReference type="InterPro" id="IPR006050">
    <property type="entry name" value="DNA_photolyase_N"/>
</dbReference>
<comment type="function">
    <text evidence="7">May have a photoreceptor function.</text>
</comment>
<dbReference type="InterPro" id="IPR002081">
    <property type="entry name" value="Cryptochrome/DNA_photolyase_1"/>
</dbReference>
<feature type="domain" description="Photolyase/cryptochrome alpha/beta" evidence="9">
    <location>
        <begin position="5"/>
        <end position="140"/>
    </location>
</feature>
<organism evidence="10">
    <name type="scientific">Platynereis dumerilii</name>
    <name type="common">Dumeril's clam worm</name>
    <dbReference type="NCBI Taxonomy" id="6359"/>
    <lineage>
        <taxon>Eukaryota</taxon>
        <taxon>Metazoa</taxon>
        <taxon>Spiralia</taxon>
        <taxon>Lophotrochozoa</taxon>
        <taxon>Annelida</taxon>
        <taxon>Polychaeta</taxon>
        <taxon>Errantia</taxon>
        <taxon>Phyllodocida</taxon>
        <taxon>Nereididae</taxon>
        <taxon>Platynereis</taxon>
    </lineage>
</organism>